<keyword evidence="2" id="KW-0067">ATP-binding</keyword>
<dbReference type="EMBL" id="UINC01183505">
    <property type="protein sequence ID" value="SVD94295.1"/>
    <property type="molecule type" value="Genomic_DNA"/>
</dbReference>
<dbReference type="GO" id="GO:0015937">
    <property type="term" value="P:coenzyme A biosynthetic process"/>
    <property type="evidence" value="ECO:0007669"/>
    <property type="project" value="InterPro"/>
</dbReference>
<dbReference type="InterPro" id="IPR031322">
    <property type="entry name" value="Shikimate/glucono_kinase"/>
</dbReference>
<evidence type="ECO:0008006" key="4">
    <source>
        <dbReference type="Google" id="ProtNLM"/>
    </source>
</evidence>
<reference evidence="3" key="1">
    <citation type="submission" date="2018-05" db="EMBL/GenBank/DDBJ databases">
        <authorList>
            <person name="Lanie J.A."/>
            <person name="Ng W.-L."/>
            <person name="Kazmierczak K.M."/>
            <person name="Andrzejewski T.M."/>
            <person name="Davidsen T.M."/>
            <person name="Wayne K.J."/>
            <person name="Tettelin H."/>
            <person name="Glass J.I."/>
            <person name="Rusch D."/>
            <person name="Podicherti R."/>
            <person name="Tsui H.-C.T."/>
            <person name="Winkler M.E."/>
        </authorList>
    </citation>
    <scope>NUCLEOTIDE SEQUENCE</scope>
</reference>
<accession>A0A382ZGT8</accession>
<evidence type="ECO:0000256" key="1">
    <source>
        <dbReference type="ARBA" id="ARBA00022741"/>
    </source>
</evidence>
<organism evidence="3">
    <name type="scientific">marine metagenome</name>
    <dbReference type="NCBI Taxonomy" id="408172"/>
    <lineage>
        <taxon>unclassified sequences</taxon>
        <taxon>metagenomes</taxon>
        <taxon>ecological metagenomes</taxon>
    </lineage>
</organism>
<dbReference type="Pfam" id="PF01202">
    <property type="entry name" value="SKI"/>
    <property type="match status" value="1"/>
</dbReference>
<dbReference type="AlphaFoldDB" id="A0A382ZGT8"/>
<dbReference type="InterPro" id="IPR001977">
    <property type="entry name" value="Depp_CoAkinase"/>
</dbReference>
<proteinExistence type="predicted"/>
<sequence length="28" mass="2981">MMGSGKSSVAPLLSSKLNIPYIDTDKDL</sequence>
<keyword evidence="1" id="KW-0547">Nucleotide-binding</keyword>
<gene>
    <name evidence="3" type="ORF">METZ01_LOCUS447149</name>
</gene>
<dbReference type="GO" id="GO:0005524">
    <property type="term" value="F:ATP binding"/>
    <property type="evidence" value="ECO:0007669"/>
    <property type="project" value="UniProtKB-KW"/>
</dbReference>
<feature type="non-terminal residue" evidence="3">
    <location>
        <position position="28"/>
    </location>
</feature>
<dbReference type="InterPro" id="IPR027417">
    <property type="entry name" value="P-loop_NTPase"/>
</dbReference>
<dbReference type="Gene3D" id="3.40.50.300">
    <property type="entry name" value="P-loop containing nucleotide triphosphate hydrolases"/>
    <property type="match status" value="1"/>
</dbReference>
<dbReference type="PROSITE" id="PS51219">
    <property type="entry name" value="DPCK"/>
    <property type="match status" value="1"/>
</dbReference>
<protein>
    <recommendedName>
        <fullName evidence="4">Shikimate kinase</fullName>
    </recommendedName>
</protein>
<dbReference type="SUPFAM" id="SSF52540">
    <property type="entry name" value="P-loop containing nucleoside triphosphate hydrolases"/>
    <property type="match status" value="1"/>
</dbReference>
<evidence type="ECO:0000313" key="3">
    <source>
        <dbReference type="EMBL" id="SVD94295.1"/>
    </source>
</evidence>
<evidence type="ECO:0000256" key="2">
    <source>
        <dbReference type="ARBA" id="ARBA00022840"/>
    </source>
</evidence>
<name>A0A382ZGT8_9ZZZZ</name>
<dbReference type="GO" id="GO:0004140">
    <property type="term" value="F:dephospho-CoA kinase activity"/>
    <property type="evidence" value="ECO:0007669"/>
    <property type="project" value="InterPro"/>
</dbReference>